<keyword evidence="9" id="KW-1185">Reference proteome</keyword>
<dbReference type="PROSITE" id="PS50026">
    <property type="entry name" value="EGF_3"/>
    <property type="match status" value="3"/>
</dbReference>
<feature type="disulfide bond" evidence="5">
    <location>
        <begin position="393"/>
        <end position="402"/>
    </location>
</feature>
<dbReference type="PROSITE" id="PS01186">
    <property type="entry name" value="EGF_2"/>
    <property type="match status" value="2"/>
</dbReference>
<organism evidence="8">
    <name type="scientific">Oikopleura dioica</name>
    <name type="common">Tunicate</name>
    <dbReference type="NCBI Taxonomy" id="34765"/>
    <lineage>
        <taxon>Eukaryota</taxon>
        <taxon>Metazoa</taxon>
        <taxon>Chordata</taxon>
        <taxon>Tunicata</taxon>
        <taxon>Appendicularia</taxon>
        <taxon>Copelata</taxon>
        <taxon>Oikopleuridae</taxon>
        <taxon>Oikopleura</taxon>
    </lineage>
</organism>
<dbReference type="Gene3D" id="2.10.25.10">
    <property type="entry name" value="Laminin"/>
    <property type="match status" value="4"/>
</dbReference>
<evidence type="ECO:0000256" key="2">
    <source>
        <dbReference type="ARBA" id="ARBA00022737"/>
    </source>
</evidence>
<name>E4XUJ2_OIKDI</name>
<feature type="disulfide bond" evidence="5">
    <location>
        <begin position="450"/>
        <end position="460"/>
    </location>
</feature>
<protein>
    <recommendedName>
        <fullName evidence="7">EGF-like domain-containing protein</fullName>
    </recommendedName>
</protein>
<feature type="transmembrane region" description="Helical" evidence="6">
    <location>
        <begin position="95"/>
        <end position="119"/>
    </location>
</feature>
<dbReference type="Proteomes" id="UP000001307">
    <property type="component" value="Unassembled WGS sequence"/>
</dbReference>
<dbReference type="PANTHER" id="PTHR11219:SF69">
    <property type="entry name" value="TENEURIN-A"/>
    <property type="match status" value="1"/>
</dbReference>
<keyword evidence="3 5" id="KW-1015">Disulfide bond</keyword>
<dbReference type="FunFam" id="2.10.25.10:FF:000001">
    <property type="entry name" value="Tenascin C"/>
    <property type="match status" value="1"/>
</dbReference>
<proteinExistence type="predicted"/>
<evidence type="ECO:0000313" key="9">
    <source>
        <dbReference type="Proteomes" id="UP000001307"/>
    </source>
</evidence>
<feature type="disulfide bond" evidence="5">
    <location>
        <begin position="375"/>
        <end position="385"/>
    </location>
</feature>
<feature type="domain" description="EGF-like" evidence="7">
    <location>
        <begin position="302"/>
        <end position="335"/>
    </location>
</feature>
<dbReference type="CDD" id="cd00054">
    <property type="entry name" value="EGF_CA"/>
    <property type="match status" value="1"/>
</dbReference>
<sequence length="2017" mass="224773">MYYDSIPPEARDHSREQMTCQSIQSLNGNNRQPHMWTARSGASYIPSQYANPMSASVGYSYTPNHMRVSSNLTDIKTQTKTSKEKSDKCFKWRGLIAILSAACIILLLLVAVVSFKFLLPAVGNSPGGDTQLNGGAGVKIIDPAVSCSSNSPVWDATEEIYVGSAIESLITPGSNIPIVLYVPEAGHVNFYARTDRPECSLVLMARQTLPPKLSAHDFLESLSGAYATSKADNSIMYESRISRGLAAATWFLLLTNDGSVTCQVTFQTEMTDSSCPNDCSQNGICFESKCSCFAGWTGRDCSIGICAPVCSGNGIVAGFLDSCVCYPGFNGRNCEFKSVDKKPCDETCQNGICDNNKECVCNSGFSGHNCDTKTCVNDCSGNGVCVSNGKCRCFNGYSGADCSFDNAADESAEVCSGNGLLIQNECFCDDGFTGQVCEKEVVEEEVAHNCYPKCENDGRCVLNDSDWKCECKAGTTGVNCGAKIEQNCNDGLDNDNDWLVDCDDPDCCSSPSCAKNSGCKTSSLNFQINGDSTLSKIHALARQLKLSSRFSANEKLAIVTGIVEDENLRGIRGVTVKSRNGEVFTAVTGHFIQVQAIGCEIYEFERNGFEAKELMICAFENIEYQAPLRLYPKNSPPDFFRLPPPALVTIQSDFSNSLLPNESLSDDFPIDLATRKVSFSSEILDGTLNLRLREDQDHFTTVFVTFIPSTNQARVLITCDGSEVFSETFFKLEIGKTKQLAAEWNFGNIFGQQSESVGSCQVFIGSRYDLESPFTWSLARLALVKAKEPEMKQKTAIANFVPDFMSFLDRENGIIFHEKNSVIQRFSMQLEKELKATVQIPVDAIFESDDNNEEIIIFSKKNGFFSKSPKSALRRVFTFQNAVGFSKSPLSRENVFFISSVDNIVKIENWRETNVFRQSGGKKIGQVVALSNDELVFVRGDNELVKLSNGKVTVISRQDGLEEPCRQGSDFRRLTSIKLQSIKDIQFDYSTKQLFVLDENNIWQVNLRTDDNWTRRIISSSCGQRNEIVSGASSLQIGRNSAILISNQKQIFELVGDSKFVPILGSCTDEVCETISSSSAAKFGAILAFKRVNDGFFVVDESSGAVQIWSLKPSRATKSPSGYEVGFPDENLIREYLPDGRLVVVKDIYTRKTLKILTYKNNRLEQIADHYKNTIKITYESKSRILLQNSHNRARAQIMLRGQRPVKIEDEDGSTELDWGKDGNLQKLGPYFLAYINSRIARVSLDNFTIDLSTISSFAGLESYSVSEKCTTKLGTVQVGSYAVLLLDSNGRLTSISADATVSTSSSDFWKNVETFSRDPITSQPSLFGLHESRGFTKIPDRTTEWISTLSNERKNHVTRMRREGATLMSYELDYSKSKPTGKTYDQLKTFTGTLDLDPAGAIERLSLEYSETGQEGNKIEFSYSTSGALVGWKQLRDGVKIGMSFSRDRGNNIVEVNPHSSAPLRVDHRRNQLKVTTAAGSTHELGYKLGNSKWSESEISRKYPSGQEFNRRREGKTSIYTRNGISFLQIKDAGLYRTITNTIDGQDYNTVELYSCSGDIRWRKSVVESVRFEINKDSSSTKVIYDDSQLVIESVKYKNLLSSETISISGSPKVSVTYAYDSWHRVNRVILEIPGFRSISRVIEYDGDQIYAIDKFSFFAFPEKALVQISSASPRMNILRKNHRSTGRLVASQLKIGEEPKFQSQIEYNSLKQVQKEVFETLSTNNETIFNTEYDEDYKPTRSSNGEKILYRGELADQLIFPNGKVVPIARDHLHRLTKFGDIRVSWTGAEHVNLGSDEIEVNYKGQPVKINGARVHFDSENLPRAFGNKEFFVFSNSKLLYHVKSRDISEYFYDPSGHLFAIARKSTLSPQVDYFYVMTTGEASPALVFDENGKIVKEIRYGAFGRIAFDSNPAFKLVLGHRGRLCLTATVCQTKEKIWIQTLTGEAFNFAGHVAELEKLGEIDRARSTLPSTTWWPYSAAEARELINSKRDRLVVEFFNSINIPIMPEEAGRLF</sequence>
<dbReference type="OrthoDB" id="6130531at2759"/>
<keyword evidence="2" id="KW-0677">Repeat</keyword>
<feature type="disulfide bond" evidence="5">
    <location>
        <begin position="325"/>
        <end position="334"/>
    </location>
</feature>
<gene>
    <name evidence="8" type="ORF">GSOID_T00004698001</name>
</gene>
<evidence type="ECO:0000259" key="7">
    <source>
        <dbReference type="PROSITE" id="PS50026"/>
    </source>
</evidence>
<evidence type="ECO:0000256" key="6">
    <source>
        <dbReference type="SAM" id="Phobius"/>
    </source>
</evidence>
<keyword evidence="6" id="KW-0472">Membrane</keyword>
<feature type="domain" description="EGF-like" evidence="7">
    <location>
        <begin position="371"/>
        <end position="403"/>
    </location>
</feature>
<evidence type="ECO:0000256" key="5">
    <source>
        <dbReference type="PROSITE-ProRule" id="PRU00076"/>
    </source>
</evidence>
<evidence type="ECO:0000256" key="3">
    <source>
        <dbReference type="ARBA" id="ARBA00023157"/>
    </source>
</evidence>
<dbReference type="PROSITE" id="PS00022">
    <property type="entry name" value="EGF_1"/>
    <property type="match status" value="3"/>
</dbReference>
<feature type="disulfide bond" evidence="5">
    <location>
        <begin position="471"/>
        <end position="480"/>
    </location>
</feature>
<dbReference type="InterPro" id="IPR000742">
    <property type="entry name" value="EGF"/>
</dbReference>
<dbReference type="InParanoid" id="E4XUJ2"/>
<keyword evidence="4" id="KW-0325">Glycoprotein</keyword>
<dbReference type="GO" id="GO:0008045">
    <property type="term" value="P:motor neuron axon guidance"/>
    <property type="evidence" value="ECO:0007669"/>
    <property type="project" value="TreeGrafter"/>
</dbReference>
<dbReference type="Pfam" id="PF23106">
    <property type="entry name" value="EGF_Teneurin"/>
    <property type="match status" value="2"/>
</dbReference>
<dbReference type="InterPro" id="IPR051216">
    <property type="entry name" value="Teneurin"/>
</dbReference>
<reference evidence="8" key="1">
    <citation type="journal article" date="2010" name="Science">
        <title>Plasticity of animal genome architecture unmasked by rapid evolution of a pelagic tunicate.</title>
        <authorList>
            <person name="Denoeud F."/>
            <person name="Henriet S."/>
            <person name="Mungpakdee S."/>
            <person name="Aury J.M."/>
            <person name="Da Silva C."/>
            <person name="Brinkmann H."/>
            <person name="Mikhaleva J."/>
            <person name="Olsen L.C."/>
            <person name="Jubin C."/>
            <person name="Canestro C."/>
            <person name="Bouquet J.M."/>
            <person name="Danks G."/>
            <person name="Poulain J."/>
            <person name="Campsteijn C."/>
            <person name="Adamski M."/>
            <person name="Cross I."/>
            <person name="Yadetie F."/>
            <person name="Muffato M."/>
            <person name="Louis A."/>
            <person name="Butcher S."/>
            <person name="Tsagkogeorga G."/>
            <person name="Konrad A."/>
            <person name="Singh S."/>
            <person name="Jensen M.F."/>
            <person name="Cong E.H."/>
            <person name="Eikeseth-Otteraa H."/>
            <person name="Noel B."/>
            <person name="Anthouard V."/>
            <person name="Porcel B.M."/>
            <person name="Kachouri-Lafond R."/>
            <person name="Nishino A."/>
            <person name="Ugolini M."/>
            <person name="Chourrout P."/>
            <person name="Nishida H."/>
            <person name="Aasland R."/>
            <person name="Huzurbazar S."/>
            <person name="Westhof E."/>
            <person name="Delsuc F."/>
            <person name="Lehrach H."/>
            <person name="Reinhardt R."/>
            <person name="Weissenbach J."/>
            <person name="Roy S.W."/>
            <person name="Artiguenave F."/>
            <person name="Postlethwait J.H."/>
            <person name="Manak J.R."/>
            <person name="Thompson E.M."/>
            <person name="Jaillon O."/>
            <person name="Du Pasquier L."/>
            <person name="Boudinot P."/>
            <person name="Liberles D.A."/>
            <person name="Volff J.N."/>
            <person name="Philippe H."/>
            <person name="Lenhard B."/>
            <person name="Roest Crollius H."/>
            <person name="Wincker P."/>
            <person name="Chourrout D."/>
        </authorList>
    </citation>
    <scope>NUCLEOTIDE SEQUENCE [LARGE SCALE GENOMIC DNA]</scope>
</reference>
<feature type="domain" description="EGF-like" evidence="7">
    <location>
        <begin position="446"/>
        <end position="481"/>
    </location>
</feature>
<keyword evidence="1 5" id="KW-0245">EGF-like domain</keyword>
<evidence type="ECO:0000256" key="1">
    <source>
        <dbReference type="ARBA" id="ARBA00022536"/>
    </source>
</evidence>
<dbReference type="Pfam" id="PF25023">
    <property type="entry name" value="TEN_YD-shell"/>
    <property type="match status" value="1"/>
</dbReference>
<dbReference type="SMART" id="SM00181">
    <property type="entry name" value="EGF"/>
    <property type="match status" value="6"/>
</dbReference>
<accession>E4XUJ2</accession>
<evidence type="ECO:0000256" key="4">
    <source>
        <dbReference type="ARBA" id="ARBA00023180"/>
    </source>
</evidence>
<dbReference type="InterPro" id="IPR056823">
    <property type="entry name" value="TEN-like_YD-shell"/>
</dbReference>
<dbReference type="EMBL" id="FN653183">
    <property type="protein sequence ID" value="CBY13389.1"/>
    <property type="molecule type" value="Genomic_DNA"/>
</dbReference>
<keyword evidence="6" id="KW-1133">Transmembrane helix</keyword>
<dbReference type="PANTHER" id="PTHR11219">
    <property type="entry name" value="TENEURIN AND N-ACETYLGLUCOSAMINE-1-PHOSPHODIESTER ALPHA-N-ACETYLGLUCOSAMINIDASE"/>
    <property type="match status" value="1"/>
</dbReference>
<dbReference type="SUPFAM" id="SSF69322">
    <property type="entry name" value="Tricorn protease domain 2"/>
    <property type="match status" value="1"/>
</dbReference>
<evidence type="ECO:0000313" key="8">
    <source>
        <dbReference type="EMBL" id="CBY13389.1"/>
    </source>
</evidence>
<keyword evidence="6" id="KW-0812">Transmembrane</keyword>
<comment type="caution">
    <text evidence="5">Lacks conserved residue(s) required for the propagation of feature annotation.</text>
</comment>